<dbReference type="STRING" id="1434123.MSVAZ_2415"/>
<dbReference type="GeneID" id="24810902"/>
<reference evidence="2 3" key="1">
    <citation type="submission" date="2014-07" db="EMBL/GenBank/DDBJ databases">
        <title>Methanogenic archaea and the global carbon cycle.</title>
        <authorList>
            <person name="Henriksen J.R."/>
            <person name="Luke J."/>
            <person name="Reinhart S."/>
            <person name="Benedict M.N."/>
            <person name="Youngblut N.D."/>
            <person name="Metcalf M.E."/>
            <person name="Whitaker R.J."/>
            <person name="Metcalf W.W."/>
        </authorList>
    </citation>
    <scope>NUCLEOTIDE SEQUENCE [LARGE SCALE GENOMIC DNA]</scope>
    <source>
        <strain evidence="2 3">Z-761</strain>
    </source>
</reference>
<dbReference type="RefSeq" id="WP_048121531.1">
    <property type="nucleotide sequence ID" value="NZ_CP009520.1"/>
</dbReference>
<feature type="transmembrane region" description="Helical" evidence="1">
    <location>
        <begin position="77"/>
        <end position="110"/>
    </location>
</feature>
<dbReference type="AlphaFoldDB" id="A0A0E3Q794"/>
<dbReference type="HOGENOM" id="CLU_541445_0_0_2"/>
<evidence type="ECO:0000256" key="1">
    <source>
        <dbReference type="SAM" id="Phobius"/>
    </source>
</evidence>
<keyword evidence="1" id="KW-1133">Transmembrane helix</keyword>
<organism evidence="2 3">
    <name type="scientific">Methanosarcina vacuolata Z-761</name>
    <dbReference type="NCBI Taxonomy" id="1434123"/>
    <lineage>
        <taxon>Archaea</taxon>
        <taxon>Methanobacteriati</taxon>
        <taxon>Methanobacteriota</taxon>
        <taxon>Stenosarchaea group</taxon>
        <taxon>Methanomicrobia</taxon>
        <taxon>Methanosarcinales</taxon>
        <taxon>Methanosarcinaceae</taxon>
        <taxon>Methanosarcina</taxon>
    </lineage>
</organism>
<gene>
    <name evidence="2" type="ORF">MSVAZ_2415</name>
</gene>
<dbReference type="EMBL" id="CP009520">
    <property type="protein sequence ID" value="AKB44684.1"/>
    <property type="molecule type" value="Genomic_DNA"/>
</dbReference>
<name>A0A0E3Q794_9EURY</name>
<dbReference type="InterPro" id="IPR027417">
    <property type="entry name" value="P-loop_NTPase"/>
</dbReference>
<evidence type="ECO:0000313" key="3">
    <source>
        <dbReference type="Proteomes" id="UP000033096"/>
    </source>
</evidence>
<accession>A0A0E3Q794</accession>
<keyword evidence="3" id="KW-1185">Reference proteome</keyword>
<dbReference type="KEGG" id="mvc:MSVAZ_2415"/>
<keyword evidence="1" id="KW-0812">Transmembrane</keyword>
<protein>
    <submittedName>
        <fullName evidence="2">Uncharacterized protein</fullName>
    </submittedName>
</protein>
<dbReference type="SUPFAM" id="SSF52540">
    <property type="entry name" value="P-loop containing nucleoside triphosphate hydrolases"/>
    <property type="match status" value="2"/>
</dbReference>
<proteinExistence type="predicted"/>
<evidence type="ECO:0000313" key="2">
    <source>
        <dbReference type="EMBL" id="AKB44684.1"/>
    </source>
</evidence>
<feature type="transmembrane region" description="Helical" evidence="1">
    <location>
        <begin position="131"/>
        <end position="152"/>
    </location>
</feature>
<feature type="transmembrane region" description="Helical" evidence="1">
    <location>
        <begin position="167"/>
        <end position="184"/>
    </location>
</feature>
<dbReference type="Proteomes" id="UP000033096">
    <property type="component" value="Chromosome"/>
</dbReference>
<keyword evidence="1" id="KW-0472">Membrane</keyword>
<feature type="transmembrane region" description="Helical" evidence="1">
    <location>
        <begin position="50"/>
        <end position="71"/>
    </location>
</feature>
<feature type="transmembrane region" description="Helical" evidence="1">
    <location>
        <begin position="20"/>
        <end position="38"/>
    </location>
</feature>
<dbReference type="PATRIC" id="fig|1434123.4.peg.2951"/>
<sequence>MRISKKGTVLGLDITINNTNLEIIFVLVGFLLSLIFLYMSRSYWIADTKWYVKLTLSFLVASFISSAIGMILERNSIIGGIFLLSVFLPFLYVFYVSGFLLVDGFILGMLEGGYLSFYSYFKNSFDRLAMYLRRLIMAFFVFTSLYLIIRAFTTMNESFQEIPQNEISKFIFLIVILFIFLFLLKETIHGIRAYDVFVYGPSGSGKTLLLLALYDQFIAFLGGERKEFIVSEKNKESLKIGNMLAALENGELPKSNLRTDLALYKLSGKKGFKPVRMKFIDYGGEHTKDFDSTIYQKTIDDLHDSFGTETVELNNKIEDMSYVTELQKSNPDNFAQSVEKVVFAHIYKSLVNAGKIIFLVDGDYIVNFRDGDGKHNLTKLFGQYSHIISTFGDEKSYAIVVTKTDKFEDLSQILENSKEAEDIEHKIYKMFYEINTFKEIVNKSEKIPIYMYTVSVDATMKPQIMGYGDAETQQKCLKINPWRVVEIEKFSF</sequence>